<keyword evidence="2" id="KW-1185">Reference proteome</keyword>
<name>A0ACB9JL72_9ASTR</name>
<proteinExistence type="predicted"/>
<evidence type="ECO:0000313" key="1">
    <source>
        <dbReference type="EMBL" id="KAI3820428.1"/>
    </source>
</evidence>
<evidence type="ECO:0000313" key="2">
    <source>
        <dbReference type="Proteomes" id="UP001056120"/>
    </source>
</evidence>
<reference evidence="2" key="1">
    <citation type="journal article" date="2022" name="Mol. Ecol. Resour.">
        <title>The genomes of chicory, endive, great burdock and yacon provide insights into Asteraceae palaeo-polyploidization history and plant inulin production.</title>
        <authorList>
            <person name="Fan W."/>
            <person name="Wang S."/>
            <person name="Wang H."/>
            <person name="Wang A."/>
            <person name="Jiang F."/>
            <person name="Liu H."/>
            <person name="Zhao H."/>
            <person name="Xu D."/>
            <person name="Zhang Y."/>
        </authorList>
    </citation>
    <scope>NUCLEOTIDE SEQUENCE [LARGE SCALE GENOMIC DNA]</scope>
    <source>
        <strain evidence="2">cv. Yunnan</strain>
    </source>
</reference>
<reference evidence="1 2" key="2">
    <citation type="journal article" date="2022" name="Mol. Ecol. Resour.">
        <title>The genomes of chicory, endive, great burdock and yacon provide insights into Asteraceae paleo-polyploidization history and plant inulin production.</title>
        <authorList>
            <person name="Fan W."/>
            <person name="Wang S."/>
            <person name="Wang H."/>
            <person name="Wang A."/>
            <person name="Jiang F."/>
            <person name="Liu H."/>
            <person name="Zhao H."/>
            <person name="Xu D."/>
            <person name="Zhang Y."/>
        </authorList>
    </citation>
    <scope>NUCLEOTIDE SEQUENCE [LARGE SCALE GENOMIC DNA]</scope>
    <source>
        <strain evidence="2">cv. Yunnan</strain>
        <tissue evidence="1">Leaves</tissue>
    </source>
</reference>
<dbReference type="EMBL" id="CM042020">
    <property type="protein sequence ID" value="KAI3820428.1"/>
    <property type="molecule type" value="Genomic_DNA"/>
</dbReference>
<comment type="caution">
    <text evidence="1">The sequence shown here is derived from an EMBL/GenBank/DDBJ whole genome shotgun (WGS) entry which is preliminary data.</text>
</comment>
<accession>A0ACB9JL72</accession>
<sequence length="832" mass="93102">MIPCDDHPPPGLSPSDHCNQQKSHDFKISCDEKFHASVSDIDLVADLDASNNPQSSFSIRDYTFNLRSKNIACNWPFSRKTLQICLQHEVKNILPPFQSLESLRNNSSNQEIISSCNGKSNLELILESRKSKNLGQTKSKKPVLGSSRKTETETVMASKICPVCKIFSSSSNTTLNAHIDQCLSGESTMNWTANPEVIIKHRIKPRKMRLMVDIYKTAPHCTVEELDARNGTSWANNSSFPDQEIEFHREQEKEERASTTIVDHEGAVYSDTNRTEVQILPVPKVDKDTSKDGSQKKGEKSGKVFLRKKKNKNHEREHDQNYLKQSPDIKKSSIEVAAGPEETFGSGESCNKEVMNKDDLPIVRPPWACSKRTGLAKKNLTVNESFSKSGFKLASSSSNNIMGILSQENSQKTGSLTPNKVHFAKKRSPLLTKPCSQHLKKCEDTSDSFLVKGSDVRSKGSKNLLSLSRKTASKINLKRKFSALKRSKDSLNQESGGKEDTSGKTSCESMNLLEVKKNEKMEICRPENSVSSRSLNEDSSWLNIESVRNETRSNKEQVSTIEVPKSSDNMLDSRERAIDVTDDIERQQQHYHDMSDSPISTISNPSLARSDSDKFSVRSTPRNDDKYALVNLTSSGDWRSKGQSQTTSFKNDHQPCCCSRKEIASSQTLLRKRDVESFNFRPQMFSVSNFPTSSPPPPPLPPYPECNSVASPKPVIRLMGKNLTVVNTDEDKVDCGLFPNVQNRYSFSFNPPNSLKNHAFGTMFQSSMTPHVGPIIPANHNRKNSLSFNNGSFQACSPFMQVETNNNLAKWNCKPAGSSRRSSAIYYPYSFS</sequence>
<organism evidence="1 2">
    <name type="scientific">Smallanthus sonchifolius</name>
    <dbReference type="NCBI Taxonomy" id="185202"/>
    <lineage>
        <taxon>Eukaryota</taxon>
        <taxon>Viridiplantae</taxon>
        <taxon>Streptophyta</taxon>
        <taxon>Embryophyta</taxon>
        <taxon>Tracheophyta</taxon>
        <taxon>Spermatophyta</taxon>
        <taxon>Magnoliopsida</taxon>
        <taxon>eudicotyledons</taxon>
        <taxon>Gunneridae</taxon>
        <taxon>Pentapetalae</taxon>
        <taxon>asterids</taxon>
        <taxon>campanulids</taxon>
        <taxon>Asterales</taxon>
        <taxon>Asteraceae</taxon>
        <taxon>Asteroideae</taxon>
        <taxon>Heliantheae alliance</taxon>
        <taxon>Millerieae</taxon>
        <taxon>Smallanthus</taxon>
    </lineage>
</organism>
<dbReference type="Proteomes" id="UP001056120">
    <property type="component" value="Linkage Group LG03"/>
</dbReference>
<protein>
    <submittedName>
        <fullName evidence="1">Uncharacterized protein</fullName>
    </submittedName>
</protein>
<gene>
    <name evidence="1" type="ORF">L1987_07975</name>
</gene>